<dbReference type="EMBL" id="MHWP01000029">
    <property type="protein sequence ID" value="OHB09647.1"/>
    <property type="molecule type" value="Genomic_DNA"/>
</dbReference>
<dbReference type="Proteomes" id="UP000177202">
    <property type="component" value="Unassembled WGS sequence"/>
</dbReference>
<organism evidence="1 2">
    <name type="scientific">Candidatus Zambryskibacteria bacterium RIFCSPLOWO2_02_FULL_44_12b</name>
    <dbReference type="NCBI Taxonomy" id="1802772"/>
    <lineage>
        <taxon>Bacteria</taxon>
        <taxon>Candidatus Zambryskiibacteriota</taxon>
    </lineage>
</organism>
<dbReference type="InterPro" id="IPR013783">
    <property type="entry name" value="Ig-like_fold"/>
</dbReference>
<evidence type="ECO:0000313" key="1">
    <source>
        <dbReference type="EMBL" id="OHB09647.1"/>
    </source>
</evidence>
<reference evidence="1 2" key="1">
    <citation type="journal article" date="2016" name="Nat. Commun.">
        <title>Thousands of microbial genomes shed light on interconnected biogeochemical processes in an aquifer system.</title>
        <authorList>
            <person name="Anantharaman K."/>
            <person name="Brown C.T."/>
            <person name="Hug L.A."/>
            <person name="Sharon I."/>
            <person name="Castelle C.J."/>
            <person name="Probst A.J."/>
            <person name="Thomas B.C."/>
            <person name="Singh A."/>
            <person name="Wilkins M.J."/>
            <person name="Karaoz U."/>
            <person name="Brodie E.L."/>
            <person name="Williams K.H."/>
            <person name="Hubbard S.S."/>
            <person name="Banfield J.F."/>
        </authorList>
    </citation>
    <scope>NUCLEOTIDE SEQUENCE [LARGE SCALE GENOMIC DNA]</scope>
</reference>
<comment type="caution">
    <text evidence="1">The sequence shown here is derived from an EMBL/GenBank/DDBJ whole genome shotgun (WGS) entry which is preliminary data.</text>
</comment>
<protein>
    <submittedName>
        <fullName evidence="1">Uncharacterized protein</fullName>
    </submittedName>
</protein>
<gene>
    <name evidence="1" type="ORF">A3H60_00415</name>
</gene>
<accession>A0A1G2UJQ5</accession>
<dbReference type="Pfam" id="PF09136">
    <property type="entry name" value="Glucodextran_B"/>
    <property type="match status" value="1"/>
</dbReference>
<proteinExistence type="predicted"/>
<evidence type="ECO:0000313" key="2">
    <source>
        <dbReference type="Proteomes" id="UP000177202"/>
    </source>
</evidence>
<dbReference type="STRING" id="1802772.A3H60_00415"/>
<dbReference type="AlphaFoldDB" id="A0A1G2UJQ5"/>
<name>A0A1G2UJQ5_9BACT</name>
<dbReference type="Gene3D" id="2.60.40.10">
    <property type="entry name" value="Immunoglobulins"/>
    <property type="match status" value="1"/>
</dbReference>
<sequence length="113" mass="12735">MTIEIKPKTSLLIVLFVVLAVYALYQARALLVGPRVWITSPEDGERVSTPLIVMEGQSRNIAWISLNGRQIFTDEEGRWSEKLIVSEGTSIMTVEASDRFGRETKKSIRIVLN</sequence>